<organism evidence="2 3">
    <name type="scientific">Mycolicibacterium canariasense</name>
    <name type="common">Mycobacterium canariasense</name>
    <dbReference type="NCBI Taxonomy" id="228230"/>
    <lineage>
        <taxon>Bacteria</taxon>
        <taxon>Bacillati</taxon>
        <taxon>Actinomycetota</taxon>
        <taxon>Actinomycetes</taxon>
        <taxon>Mycobacteriales</taxon>
        <taxon>Mycobacteriaceae</taxon>
        <taxon>Mycolicibacterium</taxon>
    </lineage>
</organism>
<comment type="caution">
    <text evidence="2">The sequence shown here is derived from an EMBL/GenBank/DDBJ whole genome shotgun (WGS) entry which is preliminary data.</text>
</comment>
<reference evidence="3" key="1">
    <citation type="journal article" date="2016" name="Genome Announc.">
        <title>Draft Genome Sequences of Five Rapidly Growing Mycobacterium Species, M. thermoresistibile, M. fortuitum subsp. acetamidolyticum, M. canariasense, M. brisbanense, and M. novocastrense.</title>
        <authorList>
            <person name="Katahira K."/>
            <person name="Ogura Y."/>
            <person name="Gotoh Y."/>
            <person name="Hayashi T."/>
        </authorList>
    </citation>
    <scope>NUCLEOTIDE SEQUENCE [LARGE SCALE GENOMIC DNA]</scope>
    <source>
        <strain evidence="3">JCM15298</strain>
    </source>
</reference>
<proteinExistence type="predicted"/>
<gene>
    <name evidence="2" type="ORF">RMCC_2451</name>
</gene>
<keyword evidence="3" id="KW-1185">Reference proteome</keyword>
<name>A0A100WC98_MYCCR</name>
<dbReference type="EMBL" id="BCSY01000039">
    <property type="protein sequence ID" value="GAS95485.1"/>
    <property type="molecule type" value="Genomic_DNA"/>
</dbReference>
<accession>A0A100WC98</accession>
<dbReference type="AlphaFoldDB" id="A0A100WC98"/>
<protein>
    <submittedName>
        <fullName evidence="2">Uncharacterized protein</fullName>
    </submittedName>
</protein>
<dbReference type="Proteomes" id="UP000069443">
    <property type="component" value="Unassembled WGS sequence"/>
</dbReference>
<evidence type="ECO:0000313" key="3">
    <source>
        <dbReference type="Proteomes" id="UP000069443"/>
    </source>
</evidence>
<evidence type="ECO:0000256" key="1">
    <source>
        <dbReference type="SAM" id="MobiDB-lite"/>
    </source>
</evidence>
<dbReference type="RefSeq" id="WP_062656678.1">
    <property type="nucleotide sequence ID" value="NZ_BCSY01000039.1"/>
</dbReference>
<feature type="region of interest" description="Disordered" evidence="1">
    <location>
        <begin position="71"/>
        <end position="92"/>
    </location>
</feature>
<dbReference type="STRING" id="228230.RMCC_2451"/>
<evidence type="ECO:0000313" key="2">
    <source>
        <dbReference type="EMBL" id="GAS95485.1"/>
    </source>
</evidence>
<reference evidence="3" key="2">
    <citation type="submission" date="2016-02" db="EMBL/GenBank/DDBJ databases">
        <title>Draft genome sequence of five rapidly growing Mycobacterium species.</title>
        <authorList>
            <person name="Katahira K."/>
            <person name="Gotou Y."/>
            <person name="Iida K."/>
            <person name="Ogura Y."/>
            <person name="Hayashi T."/>
        </authorList>
    </citation>
    <scope>NUCLEOTIDE SEQUENCE [LARGE SCALE GENOMIC DNA]</scope>
    <source>
        <strain evidence="3">JCM15298</strain>
    </source>
</reference>
<sequence length="92" mass="10290">MSDRATLQAASAGYVGGAHLCDVCKKSILPGQQILVLIRDKYPFKCEDADDQDYDVFEWHQVCDPGTIAAENPMTTERQGNPRFASFERHLT</sequence>